<evidence type="ECO:0000256" key="16">
    <source>
        <dbReference type="RuleBase" id="RU004241"/>
    </source>
</evidence>
<dbReference type="InterPro" id="IPR000823">
    <property type="entry name" value="Peroxidase_pln"/>
</dbReference>
<dbReference type="InterPro" id="IPR010255">
    <property type="entry name" value="Haem_peroxidase_sf"/>
</dbReference>
<feature type="binding site" evidence="13">
    <location>
        <position position="189"/>
    </location>
    <ligand>
        <name>Ca(2+)</name>
        <dbReference type="ChEBI" id="CHEBI:29108"/>
        <label>1</label>
    </ligand>
</feature>
<evidence type="ECO:0000256" key="1">
    <source>
        <dbReference type="ARBA" id="ARBA00000189"/>
    </source>
</evidence>
<feature type="binding site" evidence="13">
    <location>
        <position position="187"/>
    </location>
    <ligand>
        <name>Ca(2+)</name>
        <dbReference type="ChEBI" id="CHEBI:29108"/>
        <label>1</label>
    </ligand>
</feature>
<keyword evidence="4" id="KW-0349">Heme</keyword>
<keyword evidence="10" id="KW-0325">Glycoprotein</keyword>
<dbReference type="PANTHER" id="PTHR31388">
    <property type="entry name" value="PEROXIDASE 72-RELATED"/>
    <property type="match status" value="1"/>
</dbReference>
<evidence type="ECO:0000259" key="19">
    <source>
        <dbReference type="PROSITE" id="PS50873"/>
    </source>
</evidence>
<evidence type="ECO:0000256" key="11">
    <source>
        <dbReference type="PIRSR" id="PIRSR600823-1"/>
    </source>
</evidence>
<dbReference type="SUPFAM" id="SSF48113">
    <property type="entry name" value="Heme-dependent peroxidases"/>
    <property type="match status" value="1"/>
</dbReference>
<comment type="cofactor">
    <cofactor evidence="13">
        <name>Ca(2+)</name>
        <dbReference type="ChEBI" id="CHEBI:29108"/>
    </cofactor>
    <text evidence="13">Binds 2 calcium ions per subunit.</text>
</comment>
<feature type="chain" id="PRO_5043719067" description="peroxidase" evidence="18">
    <location>
        <begin position="26"/>
        <end position="467"/>
    </location>
</feature>
<comment type="cofactor">
    <cofactor evidence="13">
        <name>heme b</name>
        <dbReference type="ChEBI" id="CHEBI:60344"/>
    </cofactor>
    <text evidence="13">Binds 1 heme b (iron(II)-protoporphyrin IX) group per subunit.</text>
</comment>
<gene>
    <name evidence="20" type="ORF">LIER_10345</name>
</gene>
<dbReference type="PRINTS" id="PR00458">
    <property type="entry name" value="PEROXIDASE"/>
</dbReference>
<dbReference type="EC" id="1.11.1.7" evidence="2"/>
<keyword evidence="7" id="KW-0560">Oxidoreductase</keyword>
<dbReference type="Gene3D" id="1.10.420.10">
    <property type="entry name" value="Peroxidase, domain 2"/>
    <property type="match status" value="1"/>
</dbReference>
<organism evidence="20 21">
    <name type="scientific">Lithospermum erythrorhizon</name>
    <name type="common">Purple gromwell</name>
    <name type="synonym">Lithospermum officinale var. erythrorhizon</name>
    <dbReference type="NCBI Taxonomy" id="34254"/>
    <lineage>
        <taxon>Eukaryota</taxon>
        <taxon>Viridiplantae</taxon>
        <taxon>Streptophyta</taxon>
        <taxon>Embryophyta</taxon>
        <taxon>Tracheophyta</taxon>
        <taxon>Spermatophyta</taxon>
        <taxon>Magnoliopsida</taxon>
        <taxon>eudicotyledons</taxon>
        <taxon>Gunneridae</taxon>
        <taxon>Pentapetalae</taxon>
        <taxon>asterids</taxon>
        <taxon>lamiids</taxon>
        <taxon>Boraginales</taxon>
        <taxon>Boraginaceae</taxon>
        <taxon>Boraginoideae</taxon>
        <taxon>Lithospermeae</taxon>
        <taxon>Lithospermum</taxon>
    </lineage>
</organism>
<evidence type="ECO:0000256" key="18">
    <source>
        <dbReference type="SAM" id="SignalP"/>
    </source>
</evidence>
<dbReference type="Proteomes" id="UP001454036">
    <property type="component" value="Unassembled WGS sequence"/>
</dbReference>
<keyword evidence="3 20" id="KW-0575">Peroxidase</keyword>
<keyword evidence="9 15" id="KW-1015">Disulfide bond</keyword>
<dbReference type="CDD" id="cd00693">
    <property type="entry name" value="secretory_peroxidase"/>
    <property type="match status" value="1"/>
</dbReference>
<reference evidence="20 21" key="1">
    <citation type="submission" date="2024-01" db="EMBL/GenBank/DDBJ databases">
        <title>The complete chloroplast genome sequence of Lithospermum erythrorhizon: insights into the phylogenetic relationship among Boraginaceae species and the maternal lineages of purple gromwells.</title>
        <authorList>
            <person name="Okada T."/>
            <person name="Watanabe K."/>
        </authorList>
    </citation>
    <scope>NUCLEOTIDE SEQUENCE [LARGE SCALE GENOMIC DNA]</scope>
</reference>
<evidence type="ECO:0000256" key="9">
    <source>
        <dbReference type="ARBA" id="ARBA00023157"/>
    </source>
</evidence>
<feature type="signal peptide" evidence="18">
    <location>
        <begin position="1"/>
        <end position="25"/>
    </location>
</feature>
<dbReference type="InterPro" id="IPR033905">
    <property type="entry name" value="Secretory_peroxidase"/>
</dbReference>
<keyword evidence="5 13" id="KW-0479">Metal-binding</keyword>
<comment type="catalytic activity">
    <reaction evidence="1">
        <text>2 a phenolic donor + H2O2 = 2 a phenolic radical donor + 2 H2O</text>
        <dbReference type="Rhea" id="RHEA:56136"/>
        <dbReference type="ChEBI" id="CHEBI:15377"/>
        <dbReference type="ChEBI" id="CHEBI:16240"/>
        <dbReference type="ChEBI" id="CHEBI:139520"/>
        <dbReference type="ChEBI" id="CHEBI:139521"/>
        <dbReference type="EC" id="1.11.1.7"/>
    </reaction>
</comment>
<feature type="binding site" evidence="13">
    <location>
        <position position="201"/>
    </location>
    <ligand>
        <name>Ca(2+)</name>
        <dbReference type="ChEBI" id="CHEBI:29108"/>
        <label>1</label>
    </ligand>
</feature>
<comment type="similarity">
    <text evidence="16">Belongs to the peroxidase family.</text>
</comment>
<dbReference type="InterPro" id="IPR019794">
    <property type="entry name" value="Peroxidases_AS"/>
</dbReference>
<feature type="binding site" evidence="13">
    <location>
        <position position="183"/>
    </location>
    <ligand>
        <name>Ca(2+)</name>
        <dbReference type="ChEBI" id="CHEBI:29108"/>
        <label>1</label>
    </ligand>
</feature>
<evidence type="ECO:0000256" key="8">
    <source>
        <dbReference type="ARBA" id="ARBA00023004"/>
    </source>
</evidence>
<dbReference type="PROSITE" id="PS50873">
    <property type="entry name" value="PEROXIDASE_4"/>
    <property type="match status" value="1"/>
</dbReference>
<evidence type="ECO:0000256" key="10">
    <source>
        <dbReference type="ARBA" id="ARBA00023180"/>
    </source>
</evidence>
<feature type="active site" description="Proton acceptor" evidence="11">
    <location>
        <position position="179"/>
    </location>
</feature>
<dbReference type="Gene3D" id="1.10.520.10">
    <property type="match status" value="1"/>
</dbReference>
<feature type="binding site" evidence="13">
    <location>
        <position position="180"/>
    </location>
    <ligand>
        <name>Ca(2+)</name>
        <dbReference type="ChEBI" id="CHEBI:29108"/>
        <label>1</label>
    </ligand>
</feature>
<dbReference type="PROSITE" id="PS00436">
    <property type="entry name" value="PEROXIDASE_2"/>
    <property type="match status" value="1"/>
</dbReference>
<feature type="binding site" description="axial binding residue" evidence="13">
    <location>
        <position position="305"/>
    </location>
    <ligand>
        <name>heme b</name>
        <dbReference type="ChEBI" id="CHEBI:60344"/>
    </ligand>
    <ligandPart>
        <name>Fe</name>
        <dbReference type="ChEBI" id="CHEBI:18248"/>
    </ligandPart>
</feature>
<evidence type="ECO:0000256" key="12">
    <source>
        <dbReference type="PIRSR" id="PIRSR600823-2"/>
    </source>
</evidence>
<dbReference type="GO" id="GO:0042744">
    <property type="term" value="P:hydrogen peroxide catabolic process"/>
    <property type="evidence" value="ECO:0007669"/>
    <property type="project" value="InterPro"/>
</dbReference>
<evidence type="ECO:0000256" key="14">
    <source>
        <dbReference type="PIRSR" id="PIRSR600823-4"/>
    </source>
</evidence>
<dbReference type="AlphaFoldDB" id="A0AAV3PMY3"/>
<dbReference type="Pfam" id="PF00141">
    <property type="entry name" value="peroxidase"/>
    <property type="match status" value="1"/>
</dbReference>
<comment type="caution">
    <text evidence="20">The sequence shown here is derived from an EMBL/GenBank/DDBJ whole genome shotgun (WGS) entry which is preliminary data.</text>
</comment>
<feature type="binding site" evidence="12">
    <location>
        <position position="275"/>
    </location>
    <ligand>
        <name>substrate</name>
    </ligand>
</feature>
<evidence type="ECO:0000256" key="4">
    <source>
        <dbReference type="ARBA" id="ARBA00022617"/>
    </source>
</evidence>
<feature type="compositionally biased region" description="Low complexity" evidence="17">
    <location>
        <begin position="351"/>
        <end position="375"/>
    </location>
</feature>
<proteinExistence type="inferred from homology"/>
<feature type="binding site" evidence="13">
    <location>
        <position position="185"/>
    </location>
    <ligand>
        <name>Ca(2+)</name>
        <dbReference type="ChEBI" id="CHEBI:29108"/>
        <label>1</label>
    </ligand>
</feature>
<keyword evidence="8 13" id="KW-0408">Iron</keyword>
<dbReference type="PRINTS" id="PR00461">
    <property type="entry name" value="PLPEROXIDASE"/>
</dbReference>
<protein>
    <recommendedName>
        <fullName evidence="2">peroxidase</fullName>
        <ecNumber evidence="2">1.11.1.7</ecNumber>
    </recommendedName>
</protein>
<accession>A0AAV3PMY3</accession>
<dbReference type="GO" id="GO:0140825">
    <property type="term" value="F:lactoperoxidase activity"/>
    <property type="evidence" value="ECO:0007669"/>
    <property type="project" value="UniProtKB-EC"/>
</dbReference>
<dbReference type="GO" id="GO:0046872">
    <property type="term" value="F:metal ion binding"/>
    <property type="evidence" value="ECO:0007669"/>
    <property type="project" value="UniProtKB-KW"/>
</dbReference>
<dbReference type="EMBL" id="BAABME010001833">
    <property type="protein sequence ID" value="GAA0151670.1"/>
    <property type="molecule type" value="Genomic_DNA"/>
</dbReference>
<dbReference type="InterPro" id="IPR002016">
    <property type="entry name" value="Haem_peroxidase"/>
</dbReference>
<keyword evidence="6 13" id="KW-0106">Calcium</keyword>
<feature type="site" description="Transition state stabilizer" evidence="14">
    <location>
        <position position="175"/>
    </location>
</feature>
<dbReference type="PANTHER" id="PTHR31388:SF5">
    <property type="entry name" value="PEROXIDASE"/>
    <property type="match status" value="1"/>
</dbReference>
<feature type="disulfide bond" evidence="15">
    <location>
        <begin position="233"/>
        <end position="462"/>
    </location>
</feature>
<dbReference type="GO" id="GO:0006979">
    <property type="term" value="P:response to oxidative stress"/>
    <property type="evidence" value="ECO:0007669"/>
    <property type="project" value="InterPro"/>
</dbReference>
<evidence type="ECO:0000313" key="20">
    <source>
        <dbReference type="EMBL" id="GAA0151670.1"/>
    </source>
</evidence>
<evidence type="ECO:0000256" key="5">
    <source>
        <dbReference type="ARBA" id="ARBA00022723"/>
    </source>
</evidence>
<keyword evidence="18" id="KW-0732">Signal</keyword>
<evidence type="ECO:0000256" key="2">
    <source>
        <dbReference type="ARBA" id="ARBA00012313"/>
    </source>
</evidence>
<evidence type="ECO:0000313" key="21">
    <source>
        <dbReference type="Proteomes" id="UP001454036"/>
    </source>
</evidence>
<evidence type="ECO:0000256" key="17">
    <source>
        <dbReference type="SAM" id="MobiDB-lite"/>
    </source>
</evidence>
<feature type="region of interest" description="Disordered" evidence="17">
    <location>
        <begin position="351"/>
        <end position="385"/>
    </location>
</feature>
<dbReference type="FunFam" id="1.10.520.10:FF:000010">
    <property type="entry name" value="Peroxidase"/>
    <property type="match status" value="1"/>
</dbReference>
<dbReference type="GO" id="GO:0020037">
    <property type="term" value="F:heme binding"/>
    <property type="evidence" value="ECO:0007669"/>
    <property type="project" value="InterPro"/>
</dbReference>
<keyword evidence="21" id="KW-1185">Reference proteome</keyword>
<evidence type="ECO:0000256" key="7">
    <source>
        <dbReference type="ARBA" id="ARBA00023002"/>
    </source>
</evidence>
<sequence length="467" mass="52174">MDFVRKLSFLVFIFCVLISLRNQNAQTNKVLPNHEAKEELFPDELFPDELFQSGDAYAYRGLKKTNKYSQNEAEKTEELLQSGDDYAYRKLKNENSQNEAVKSEKLFQSGDESGYRSFKKALFNLNESMISDFDEAESLRYDFYSDSCPLAEEIIRLTVRDVYSQRPDLVPSLLRLVFHDCFVEGCDASLLLDPTDVNESEKQSPPNESLKGFDVIDIIKFKLEDACPGVVSCADILVLAARESVVLTGGPFYPLHTGRRDSNASFPDVAKVELPGPQDDLPRIIGLFSAKGFDERETVSLLGGHSTGRVHCKFFVNRLYNFRETGVPDPTMDSDFVNMLRSKCSQILASLPHSSASQSPAPSPESSSSPVSSTSQEDEPAMKLDFEGPGSGFGSLYYRSLLQGKGLLHVDQQLTAGEETETWVRAYASDVSLFQKDFTLVMIKLSNFRVLTGSMGQVRSNCREVNT</sequence>
<feature type="disulfide bond" evidence="15">
    <location>
        <begin position="312"/>
        <end position="344"/>
    </location>
</feature>
<name>A0AAV3PMY3_LITER</name>
<evidence type="ECO:0000256" key="15">
    <source>
        <dbReference type="PIRSR" id="PIRSR600823-5"/>
    </source>
</evidence>
<feature type="disulfide bond" evidence="15">
    <location>
        <begin position="181"/>
        <end position="186"/>
    </location>
</feature>
<evidence type="ECO:0000256" key="3">
    <source>
        <dbReference type="ARBA" id="ARBA00022559"/>
    </source>
</evidence>
<evidence type="ECO:0000256" key="13">
    <source>
        <dbReference type="PIRSR" id="PIRSR600823-3"/>
    </source>
</evidence>
<evidence type="ECO:0000256" key="6">
    <source>
        <dbReference type="ARBA" id="ARBA00022837"/>
    </source>
</evidence>
<feature type="domain" description="Plant heme peroxidase family profile" evidence="19">
    <location>
        <begin position="138"/>
        <end position="466"/>
    </location>
</feature>
<feature type="binding site" evidence="13">
    <location>
        <position position="385"/>
    </location>
    <ligand>
        <name>Ca(2+)</name>
        <dbReference type="ChEBI" id="CHEBI:29108"/>
        <label>2</label>
    </ligand>
</feature>
<feature type="disulfide bond" evidence="15">
    <location>
        <begin position="148"/>
        <end position="227"/>
    </location>
</feature>